<evidence type="ECO:0000313" key="2">
    <source>
        <dbReference type="Proteomes" id="UP000182658"/>
    </source>
</evidence>
<sequence length="187" mass="21085">MAYVGIFCCANLVTERIRGMEFLVSTAFNFNQEEHMRSRSSGPDTTRPAMLEYHDPSRLKVQGSRISLPHLPPFVISQSAAPSFVPPSQPGHPPCSFFSRPCFSGGQRRDIQNSVAFRLRHPVQVGHVICCCFRSSSGPCGSDGGARRFPLLRPDPSHIRQLRWRTPTKYPRSPERLCSWLRVAPYD</sequence>
<evidence type="ECO:0000313" key="1">
    <source>
        <dbReference type="EMBL" id="OIW22339.1"/>
    </source>
</evidence>
<dbReference type="AlphaFoldDB" id="A0A1J7I4N5"/>
<accession>A0A1J7I4N5</accession>
<organism evidence="1 2">
    <name type="scientific">Coniochaeta ligniaria NRRL 30616</name>
    <dbReference type="NCBI Taxonomy" id="1408157"/>
    <lineage>
        <taxon>Eukaryota</taxon>
        <taxon>Fungi</taxon>
        <taxon>Dikarya</taxon>
        <taxon>Ascomycota</taxon>
        <taxon>Pezizomycotina</taxon>
        <taxon>Sordariomycetes</taxon>
        <taxon>Sordariomycetidae</taxon>
        <taxon>Coniochaetales</taxon>
        <taxon>Coniochaetaceae</taxon>
        <taxon>Coniochaeta</taxon>
    </lineage>
</organism>
<dbReference type="Proteomes" id="UP000182658">
    <property type="component" value="Unassembled WGS sequence"/>
</dbReference>
<protein>
    <submittedName>
        <fullName evidence="1">Uncharacterized protein</fullName>
    </submittedName>
</protein>
<keyword evidence="2" id="KW-1185">Reference proteome</keyword>
<dbReference type="EMBL" id="KV875121">
    <property type="protein sequence ID" value="OIW22339.1"/>
    <property type="molecule type" value="Genomic_DNA"/>
</dbReference>
<reference evidence="1 2" key="1">
    <citation type="submission" date="2016-10" db="EMBL/GenBank/DDBJ databases">
        <title>Draft genome sequence of Coniochaeta ligniaria NRRL30616, a lignocellulolytic fungus for bioabatement of inhibitors in plant biomass hydrolysates.</title>
        <authorList>
            <consortium name="DOE Joint Genome Institute"/>
            <person name="Jimenez D.J."/>
            <person name="Hector R.E."/>
            <person name="Riley R."/>
            <person name="Sun H."/>
            <person name="Grigoriev I.V."/>
            <person name="Van Elsas J.D."/>
            <person name="Nichols N.N."/>
        </authorList>
    </citation>
    <scope>NUCLEOTIDE SEQUENCE [LARGE SCALE GENOMIC DNA]</scope>
    <source>
        <strain evidence="1 2">NRRL 30616</strain>
    </source>
</reference>
<gene>
    <name evidence="1" type="ORF">CONLIGDRAFT_226407</name>
</gene>
<dbReference type="InParanoid" id="A0A1J7I4N5"/>
<name>A0A1J7I4N5_9PEZI</name>
<proteinExistence type="predicted"/>